<sequence length="331" mass="36239">MSAAVAVPLSAINNELGGVLPPSALVQHSPRHGRSRAMSFKGKNGNRGRGYSVHEDRDVSIAKALMFVLKRTVKEDEVDEEDEEDHRLVADAEGWVDLDDVLGHEKLKSLEADLEDIQRVIASASKPRFHIRQSSPTKENAEDPSSYTIRRIPTNRESIAAPIPTGDKLTLATPDLPEFLIYETSYQRYPLILTVGSISRAPGGTEYLVFTPVTASDEARPLQGEAAEVSIWIHLRSALEANPELLFQRTESGMIVTSDEIPKALWKKAVARRPDLGVLFEDGEVRKEIPAGLRGKGKGKARKGKEGRGQGLKRDGSEESGSGSEAVDEEE</sequence>
<feature type="compositionally biased region" description="Polar residues" evidence="4">
    <location>
        <begin position="132"/>
        <end position="148"/>
    </location>
</feature>
<evidence type="ECO:0000313" key="6">
    <source>
        <dbReference type="Proteomes" id="UP001321760"/>
    </source>
</evidence>
<dbReference type="GO" id="GO:0000215">
    <property type="term" value="F:tRNA 2'-phosphotransferase activity"/>
    <property type="evidence" value="ECO:0007669"/>
    <property type="project" value="UniProtKB-EC"/>
</dbReference>
<evidence type="ECO:0000256" key="2">
    <source>
        <dbReference type="ARBA" id="ARBA00012007"/>
    </source>
</evidence>
<feature type="compositionally biased region" description="Basic and acidic residues" evidence="4">
    <location>
        <begin position="304"/>
        <end position="317"/>
    </location>
</feature>
<name>A0AAV9G3Y5_9PEZI</name>
<dbReference type="InterPro" id="IPR002745">
    <property type="entry name" value="Ptrans_KptA/Tpt1"/>
</dbReference>
<dbReference type="EC" id="2.7.1.160" evidence="2"/>
<feature type="region of interest" description="Disordered" evidence="4">
    <location>
        <begin position="128"/>
        <end position="153"/>
    </location>
</feature>
<comment type="catalytic activity">
    <reaction evidence="3">
        <text>2'-phospho-[ligated tRNA] + NAD(+) = mature tRNA + ADP-alpha-D-ribose 1'',2''-cyclic phosphate + nicotinamide</text>
        <dbReference type="Rhea" id="RHEA:23324"/>
        <dbReference type="Rhea" id="RHEA-COMP:11106"/>
        <dbReference type="Rhea" id="RHEA-COMP:11107"/>
        <dbReference type="ChEBI" id="CHEBI:17154"/>
        <dbReference type="ChEBI" id="CHEBI:57540"/>
        <dbReference type="ChEBI" id="CHEBI:76596"/>
        <dbReference type="ChEBI" id="CHEBI:82883"/>
        <dbReference type="ChEBI" id="CHEBI:85027"/>
        <dbReference type="EC" id="2.7.1.160"/>
    </reaction>
</comment>
<gene>
    <name evidence="5" type="ORF">QBC34DRAFT_362877</name>
</gene>
<comment type="caution">
    <text evidence="5">The sequence shown here is derived from an EMBL/GenBank/DDBJ whole genome shotgun (WGS) entry which is preliminary data.</text>
</comment>
<comment type="function">
    <text evidence="1">Catalyzes the last step of tRNA splicing, the transfer of the splice junction 2'-phosphate from ligated tRNA to NAD to produce ADP-ribose 1''-2'' cyclic phosphate.</text>
</comment>
<keyword evidence="6" id="KW-1185">Reference proteome</keyword>
<protein>
    <recommendedName>
        <fullName evidence="2">2'-phosphotransferase</fullName>
        <ecNumber evidence="2">2.7.1.160</ecNumber>
    </recommendedName>
</protein>
<reference evidence="5" key="2">
    <citation type="submission" date="2023-05" db="EMBL/GenBank/DDBJ databases">
        <authorList>
            <consortium name="Lawrence Berkeley National Laboratory"/>
            <person name="Steindorff A."/>
            <person name="Hensen N."/>
            <person name="Bonometti L."/>
            <person name="Westerberg I."/>
            <person name="Brannstrom I.O."/>
            <person name="Guillou S."/>
            <person name="Cros-Aarteil S."/>
            <person name="Calhoun S."/>
            <person name="Haridas S."/>
            <person name="Kuo A."/>
            <person name="Mondo S."/>
            <person name="Pangilinan J."/>
            <person name="Riley R."/>
            <person name="Labutti K."/>
            <person name="Andreopoulos B."/>
            <person name="Lipzen A."/>
            <person name="Chen C."/>
            <person name="Yanf M."/>
            <person name="Daum C."/>
            <person name="Ng V."/>
            <person name="Clum A."/>
            <person name="Ohm R."/>
            <person name="Martin F."/>
            <person name="Silar P."/>
            <person name="Natvig D."/>
            <person name="Lalanne C."/>
            <person name="Gautier V."/>
            <person name="Ament-Velasquez S.L."/>
            <person name="Kruys A."/>
            <person name="Hutchinson M.I."/>
            <person name="Powell A.J."/>
            <person name="Barry K."/>
            <person name="Miller A.N."/>
            <person name="Grigoriev I.V."/>
            <person name="Debuchy R."/>
            <person name="Gladieux P."/>
            <person name="Thoren M.H."/>
            <person name="Johannesson H."/>
        </authorList>
    </citation>
    <scope>NUCLEOTIDE SEQUENCE</scope>
    <source>
        <strain evidence="5">PSN243</strain>
    </source>
</reference>
<evidence type="ECO:0000256" key="4">
    <source>
        <dbReference type="SAM" id="MobiDB-lite"/>
    </source>
</evidence>
<dbReference type="SUPFAM" id="SSF56399">
    <property type="entry name" value="ADP-ribosylation"/>
    <property type="match status" value="1"/>
</dbReference>
<accession>A0AAV9G3Y5</accession>
<dbReference type="Gene3D" id="1.10.10.970">
    <property type="entry name" value="RNA 2'-phosphotransferase, Tpt1/KptA family, N-terminal domain"/>
    <property type="match status" value="1"/>
</dbReference>
<evidence type="ECO:0000256" key="1">
    <source>
        <dbReference type="ARBA" id="ARBA00003343"/>
    </source>
</evidence>
<feature type="region of interest" description="Disordered" evidence="4">
    <location>
        <begin position="27"/>
        <end position="52"/>
    </location>
</feature>
<feature type="region of interest" description="Disordered" evidence="4">
    <location>
        <begin position="290"/>
        <end position="331"/>
    </location>
</feature>
<dbReference type="Proteomes" id="UP001321760">
    <property type="component" value="Unassembled WGS sequence"/>
</dbReference>
<evidence type="ECO:0000256" key="3">
    <source>
        <dbReference type="ARBA" id="ARBA00047949"/>
    </source>
</evidence>
<reference evidence="5" key="1">
    <citation type="journal article" date="2023" name="Mol. Phylogenet. Evol.">
        <title>Genome-scale phylogeny and comparative genomics of the fungal order Sordariales.</title>
        <authorList>
            <person name="Hensen N."/>
            <person name="Bonometti L."/>
            <person name="Westerberg I."/>
            <person name="Brannstrom I.O."/>
            <person name="Guillou S."/>
            <person name="Cros-Aarteil S."/>
            <person name="Calhoun S."/>
            <person name="Haridas S."/>
            <person name="Kuo A."/>
            <person name="Mondo S."/>
            <person name="Pangilinan J."/>
            <person name="Riley R."/>
            <person name="LaButti K."/>
            <person name="Andreopoulos B."/>
            <person name="Lipzen A."/>
            <person name="Chen C."/>
            <person name="Yan M."/>
            <person name="Daum C."/>
            <person name="Ng V."/>
            <person name="Clum A."/>
            <person name="Steindorff A."/>
            <person name="Ohm R.A."/>
            <person name="Martin F."/>
            <person name="Silar P."/>
            <person name="Natvig D.O."/>
            <person name="Lalanne C."/>
            <person name="Gautier V."/>
            <person name="Ament-Velasquez S.L."/>
            <person name="Kruys A."/>
            <person name="Hutchinson M.I."/>
            <person name="Powell A.J."/>
            <person name="Barry K."/>
            <person name="Miller A.N."/>
            <person name="Grigoriev I.V."/>
            <person name="Debuchy R."/>
            <person name="Gladieux P."/>
            <person name="Hiltunen Thoren M."/>
            <person name="Johannesson H."/>
        </authorList>
    </citation>
    <scope>NUCLEOTIDE SEQUENCE</scope>
    <source>
        <strain evidence="5">PSN243</strain>
    </source>
</reference>
<organism evidence="5 6">
    <name type="scientific">Podospora aff. communis PSN243</name>
    <dbReference type="NCBI Taxonomy" id="3040156"/>
    <lineage>
        <taxon>Eukaryota</taxon>
        <taxon>Fungi</taxon>
        <taxon>Dikarya</taxon>
        <taxon>Ascomycota</taxon>
        <taxon>Pezizomycotina</taxon>
        <taxon>Sordariomycetes</taxon>
        <taxon>Sordariomycetidae</taxon>
        <taxon>Sordariales</taxon>
        <taxon>Podosporaceae</taxon>
        <taxon>Podospora</taxon>
    </lineage>
</organism>
<dbReference type="Pfam" id="PF01885">
    <property type="entry name" value="PTS_2-RNA"/>
    <property type="match status" value="1"/>
</dbReference>
<dbReference type="EMBL" id="MU866003">
    <property type="protein sequence ID" value="KAK4442930.1"/>
    <property type="molecule type" value="Genomic_DNA"/>
</dbReference>
<dbReference type="AlphaFoldDB" id="A0AAV9G3Y5"/>
<dbReference type="InterPro" id="IPR042080">
    <property type="entry name" value="RNA_2'-PTrans_N"/>
</dbReference>
<evidence type="ECO:0000313" key="5">
    <source>
        <dbReference type="EMBL" id="KAK4442930.1"/>
    </source>
</evidence>
<proteinExistence type="predicted"/>